<dbReference type="PANTHER" id="PTHR30244">
    <property type="entry name" value="TRANSAMINASE"/>
    <property type="match status" value="1"/>
</dbReference>
<evidence type="ECO:0000256" key="1">
    <source>
        <dbReference type="ARBA" id="ARBA00022898"/>
    </source>
</evidence>
<dbReference type="InterPro" id="IPR015421">
    <property type="entry name" value="PyrdxlP-dep_Trfase_major"/>
</dbReference>
<dbReference type="GO" id="GO:0030170">
    <property type="term" value="F:pyridoxal phosphate binding"/>
    <property type="evidence" value="ECO:0007669"/>
    <property type="project" value="TreeGrafter"/>
</dbReference>
<name>A0A5B9MBY9_9BACT</name>
<dbReference type="KEGG" id="smam:Mal15_17590"/>
<dbReference type="Pfam" id="PF01041">
    <property type="entry name" value="DegT_DnrJ_EryC1"/>
    <property type="match status" value="1"/>
</dbReference>
<keyword evidence="1 3" id="KW-0663">Pyridoxal phosphate</keyword>
<dbReference type="InterPro" id="IPR000653">
    <property type="entry name" value="DegT/StrS_aminotransferase"/>
</dbReference>
<dbReference type="GO" id="GO:0008483">
    <property type="term" value="F:transaminase activity"/>
    <property type="evidence" value="ECO:0007669"/>
    <property type="project" value="TreeGrafter"/>
</dbReference>
<dbReference type="AlphaFoldDB" id="A0A5B9MBY9"/>
<dbReference type="Proteomes" id="UP000321353">
    <property type="component" value="Chromosome"/>
</dbReference>
<evidence type="ECO:0000256" key="3">
    <source>
        <dbReference type="RuleBase" id="RU004508"/>
    </source>
</evidence>
<dbReference type="InterPro" id="IPR015424">
    <property type="entry name" value="PyrdxlP-dep_Trfase"/>
</dbReference>
<dbReference type="SUPFAM" id="SSF53383">
    <property type="entry name" value="PLP-dependent transferases"/>
    <property type="match status" value="1"/>
</dbReference>
<proteinExistence type="inferred from homology"/>
<dbReference type="EC" id="4.2.1.144" evidence="5"/>
<accession>A0A5B9MBY9</accession>
<dbReference type="GO" id="GO:0016829">
    <property type="term" value="F:lyase activity"/>
    <property type="evidence" value="ECO:0007669"/>
    <property type="project" value="UniProtKB-KW"/>
</dbReference>
<keyword evidence="5" id="KW-0456">Lyase</keyword>
<dbReference type="InterPro" id="IPR015422">
    <property type="entry name" value="PyrdxlP-dep_Trfase_small"/>
</dbReference>
<keyword evidence="6" id="KW-1185">Reference proteome</keyword>
<dbReference type="PANTHER" id="PTHR30244:SF36">
    <property type="entry name" value="3-OXO-GLUCOSE-6-PHOSPHATE:GLUTAMATE AMINOTRANSFERASE"/>
    <property type="match status" value="1"/>
</dbReference>
<protein>
    <submittedName>
        <fullName evidence="5">3-amino-5-hydroxybenzoate synthase</fullName>
        <ecNumber evidence="5">4.2.1.144</ecNumber>
    </submittedName>
</protein>
<sequence length="382" mass="41128">MTHHTPPKPASTPANAGPVPPPDHSGGPQPNADSHFFPTWPPQWPEITESILQVLRSGHWGRYRGEATERLREKIVELIGCGHVRLVSSGSLGVESALRAAGISPGNQVALCGYDYPGNFRAIEILGARPLLVDADPAGFSVDPESLRQVSPESVKAVVVSHLYGVPAKIRQLREICDQKDWALIEDACQTPGMAIDGRPAGAWGDVAVLSFGGSKPLTAGNGGAVLTNNDRIASKLNAYLDRPSDSTPMSELQAAALLPQLDRLDECNRIRWETYSAIVAGVDWTGRATSSCRVTEPSTIYKAAFLTPRRDALIERLRRSGLPVGPGYRSMHRSSDRRCDKSGPLDRCRQLGEQLCLLDHAALLATGSLRSELIDLLTAAG</sequence>
<comment type="similarity">
    <text evidence="2 3">Belongs to the DegT/DnrJ/EryC1 family.</text>
</comment>
<dbReference type="Gene3D" id="3.90.1150.10">
    <property type="entry name" value="Aspartate Aminotransferase, domain 1"/>
    <property type="match status" value="1"/>
</dbReference>
<organism evidence="5 6">
    <name type="scientific">Stieleria maiorica</name>
    <dbReference type="NCBI Taxonomy" id="2795974"/>
    <lineage>
        <taxon>Bacteria</taxon>
        <taxon>Pseudomonadati</taxon>
        <taxon>Planctomycetota</taxon>
        <taxon>Planctomycetia</taxon>
        <taxon>Pirellulales</taxon>
        <taxon>Pirellulaceae</taxon>
        <taxon>Stieleria</taxon>
    </lineage>
</organism>
<feature type="region of interest" description="Disordered" evidence="4">
    <location>
        <begin position="1"/>
        <end position="39"/>
    </location>
</feature>
<reference evidence="5 6" key="1">
    <citation type="submission" date="2019-02" db="EMBL/GenBank/DDBJ databases">
        <title>Planctomycetal bacteria perform biofilm scaping via a novel small molecule.</title>
        <authorList>
            <person name="Jeske O."/>
            <person name="Boedeker C."/>
            <person name="Wiegand S."/>
            <person name="Breitling P."/>
            <person name="Kallscheuer N."/>
            <person name="Jogler M."/>
            <person name="Rohde M."/>
            <person name="Petersen J."/>
            <person name="Medema M.H."/>
            <person name="Surup F."/>
            <person name="Jogler C."/>
        </authorList>
    </citation>
    <scope>NUCLEOTIDE SEQUENCE [LARGE SCALE GENOMIC DNA]</scope>
    <source>
        <strain evidence="5 6">Mal15</strain>
    </source>
</reference>
<dbReference type="EMBL" id="CP036264">
    <property type="protein sequence ID" value="QEF97716.1"/>
    <property type="molecule type" value="Genomic_DNA"/>
</dbReference>
<gene>
    <name evidence="5" type="primary">rifK</name>
    <name evidence="5" type="ORF">Mal15_17590</name>
</gene>
<evidence type="ECO:0000313" key="6">
    <source>
        <dbReference type="Proteomes" id="UP000321353"/>
    </source>
</evidence>
<evidence type="ECO:0000256" key="4">
    <source>
        <dbReference type="SAM" id="MobiDB-lite"/>
    </source>
</evidence>
<evidence type="ECO:0000256" key="2">
    <source>
        <dbReference type="ARBA" id="ARBA00037999"/>
    </source>
</evidence>
<dbReference type="GO" id="GO:0000271">
    <property type="term" value="P:polysaccharide biosynthetic process"/>
    <property type="evidence" value="ECO:0007669"/>
    <property type="project" value="TreeGrafter"/>
</dbReference>
<evidence type="ECO:0000313" key="5">
    <source>
        <dbReference type="EMBL" id="QEF97716.1"/>
    </source>
</evidence>
<dbReference type="Gene3D" id="3.40.640.10">
    <property type="entry name" value="Type I PLP-dependent aspartate aminotransferase-like (Major domain)"/>
    <property type="match status" value="1"/>
</dbReference>